<evidence type="ECO:0000313" key="2">
    <source>
        <dbReference type="EMBL" id="MDM7858971.1"/>
    </source>
</evidence>
<dbReference type="RefSeq" id="WP_289411822.1">
    <property type="nucleotide sequence ID" value="NZ_JAUCDY010000023.1"/>
</dbReference>
<dbReference type="Gene3D" id="2.40.10.220">
    <property type="entry name" value="predicted glycosyltransferase like domains"/>
    <property type="match status" value="1"/>
</dbReference>
<keyword evidence="3" id="KW-1185">Reference proteome</keyword>
<dbReference type="InterPro" id="IPR009875">
    <property type="entry name" value="PilZ_domain"/>
</dbReference>
<gene>
    <name evidence="2" type="ORF">QEZ41_11930</name>
</gene>
<dbReference type="EMBL" id="JAUCDY010000023">
    <property type="protein sequence ID" value="MDM7858971.1"/>
    <property type="molecule type" value="Genomic_DNA"/>
</dbReference>
<proteinExistence type="predicted"/>
<sequence>MSSYERNFDEKRDFIRMRVDGKAIIKVDGNSQEALCVDLSSNGMQLKTEAQVSLGQQVDVEIVSQHSQLPSLKATTEVIRIDAAEDGQGSVLGLTILAMN</sequence>
<dbReference type="Pfam" id="PF07238">
    <property type="entry name" value="PilZ"/>
    <property type="match status" value="1"/>
</dbReference>
<dbReference type="Proteomes" id="UP001241056">
    <property type="component" value="Unassembled WGS sequence"/>
</dbReference>
<protein>
    <submittedName>
        <fullName evidence="2">PilZ domain-containing protein</fullName>
    </submittedName>
</protein>
<dbReference type="SUPFAM" id="SSF141371">
    <property type="entry name" value="PilZ domain-like"/>
    <property type="match status" value="1"/>
</dbReference>
<comment type="caution">
    <text evidence="2">The sequence shown here is derived from an EMBL/GenBank/DDBJ whole genome shotgun (WGS) entry which is preliminary data.</text>
</comment>
<organism evidence="2 3">
    <name type="scientific">Thiopseudomonas acetoxidans</name>
    <dbReference type="NCBI Taxonomy" id="3041622"/>
    <lineage>
        <taxon>Bacteria</taxon>
        <taxon>Pseudomonadati</taxon>
        <taxon>Pseudomonadota</taxon>
        <taxon>Gammaproteobacteria</taxon>
        <taxon>Pseudomonadales</taxon>
        <taxon>Pseudomonadaceae</taxon>
        <taxon>Thiopseudomonas</taxon>
    </lineage>
</organism>
<reference evidence="2 3" key="1">
    <citation type="submission" date="2023-06" db="EMBL/GenBank/DDBJ databases">
        <title>Thiopseudomonas sp. CY1220 draft genome sequence.</title>
        <authorList>
            <person name="Zhao G."/>
            <person name="An M."/>
        </authorList>
    </citation>
    <scope>NUCLEOTIDE SEQUENCE [LARGE SCALE GENOMIC DNA]</scope>
    <source>
        <strain evidence="2 3">CY1220</strain>
    </source>
</reference>
<accession>A0ABT7SS01</accession>
<evidence type="ECO:0000259" key="1">
    <source>
        <dbReference type="Pfam" id="PF07238"/>
    </source>
</evidence>
<feature type="domain" description="PilZ" evidence="1">
    <location>
        <begin position="10"/>
        <end position="97"/>
    </location>
</feature>
<evidence type="ECO:0000313" key="3">
    <source>
        <dbReference type="Proteomes" id="UP001241056"/>
    </source>
</evidence>
<name>A0ABT7SS01_9GAMM</name>